<dbReference type="InterPro" id="IPR029063">
    <property type="entry name" value="SAM-dependent_MTases_sf"/>
</dbReference>
<proteinExistence type="predicted"/>
<dbReference type="GO" id="GO:0043565">
    <property type="term" value="F:sequence-specific DNA binding"/>
    <property type="evidence" value="ECO:0007669"/>
    <property type="project" value="TreeGrafter"/>
</dbReference>
<dbReference type="GO" id="GO:0032259">
    <property type="term" value="P:methylation"/>
    <property type="evidence" value="ECO:0007669"/>
    <property type="project" value="UniProtKB-KW"/>
</dbReference>
<dbReference type="GO" id="GO:0006298">
    <property type="term" value="P:mismatch repair"/>
    <property type="evidence" value="ECO:0007669"/>
    <property type="project" value="TreeGrafter"/>
</dbReference>
<dbReference type="RefSeq" id="WP_090147860.1">
    <property type="nucleotide sequence ID" value="NZ_FNAN01000004.1"/>
</dbReference>
<dbReference type="InterPro" id="IPR002052">
    <property type="entry name" value="DNA_methylase_N6_adenine_CS"/>
</dbReference>
<dbReference type="Proteomes" id="UP000198748">
    <property type="component" value="Unassembled WGS sequence"/>
</dbReference>
<name>A0A1G7B126_9BACT</name>
<keyword evidence="3" id="KW-0808">Transferase</keyword>
<dbReference type="EMBL" id="FNAN01000004">
    <property type="protein sequence ID" value="SDE20824.1"/>
    <property type="molecule type" value="Genomic_DNA"/>
</dbReference>
<dbReference type="OrthoDB" id="9805629at2"/>
<dbReference type="InterPro" id="IPR012327">
    <property type="entry name" value="MeTrfase_D12"/>
</dbReference>
<dbReference type="STRING" id="659014.SAMN04487996_10446"/>
<dbReference type="PRINTS" id="PR00505">
    <property type="entry name" value="D12N6MTFRASE"/>
</dbReference>
<reference evidence="7" key="1">
    <citation type="submission" date="2016-10" db="EMBL/GenBank/DDBJ databases">
        <authorList>
            <person name="Varghese N."/>
            <person name="Submissions S."/>
        </authorList>
    </citation>
    <scope>NUCLEOTIDE SEQUENCE [LARGE SCALE GENOMIC DNA]</scope>
    <source>
        <strain evidence="7">DSM 25329</strain>
    </source>
</reference>
<protein>
    <recommendedName>
        <fullName evidence="1">site-specific DNA-methyltransferase (adenine-specific)</fullName>
        <ecNumber evidence="1">2.1.1.72</ecNumber>
    </recommendedName>
</protein>
<evidence type="ECO:0000313" key="7">
    <source>
        <dbReference type="Proteomes" id="UP000198748"/>
    </source>
</evidence>
<sequence>MILNRLGNKKRIASLIYQHFPPHDLYIEPFFGAGGMYFFKPKAKYNILNDLDSEVYNLYQVVRNFGEQFLEEWNRTPLHQDLWDHWKKNEEPDPLVKAVRFLLRSNFGFLGKPETLRFGFGGQKLRLDEKLKATNELLEGVSFMNTDFRGIFRKVAVKTDREKQRAFIYCDPPYLDTDNNYSAGFKKKDCEDLFDVLQTSGIKWAMSEFDHPYILELATRHGCYVTEIVTRKALKATRVEILVTNFQISQNK</sequence>
<comment type="catalytic activity">
    <reaction evidence="5">
        <text>a 2'-deoxyadenosine in DNA + S-adenosyl-L-methionine = an N(6)-methyl-2'-deoxyadenosine in DNA + S-adenosyl-L-homocysteine + H(+)</text>
        <dbReference type="Rhea" id="RHEA:15197"/>
        <dbReference type="Rhea" id="RHEA-COMP:12418"/>
        <dbReference type="Rhea" id="RHEA-COMP:12419"/>
        <dbReference type="ChEBI" id="CHEBI:15378"/>
        <dbReference type="ChEBI" id="CHEBI:57856"/>
        <dbReference type="ChEBI" id="CHEBI:59789"/>
        <dbReference type="ChEBI" id="CHEBI:90615"/>
        <dbReference type="ChEBI" id="CHEBI:90616"/>
        <dbReference type="EC" id="2.1.1.72"/>
    </reaction>
</comment>
<gene>
    <name evidence="6" type="ORF">SAMN04487996_10446</name>
</gene>
<dbReference type="SUPFAM" id="SSF53335">
    <property type="entry name" value="S-adenosyl-L-methionine-dependent methyltransferases"/>
    <property type="match status" value="1"/>
</dbReference>
<evidence type="ECO:0000256" key="5">
    <source>
        <dbReference type="ARBA" id="ARBA00047942"/>
    </source>
</evidence>
<evidence type="ECO:0000313" key="6">
    <source>
        <dbReference type="EMBL" id="SDE20824.1"/>
    </source>
</evidence>
<evidence type="ECO:0000256" key="1">
    <source>
        <dbReference type="ARBA" id="ARBA00011900"/>
    </source>
</evidence>
<organism evidence="6 7">
    <name type="scientific">Dyadobacter soli</name>
    <dbReference type="NCBI Taxonomy" id="659014"/>
    <lineage>
        <taxon>Bacteria</taxon>
        <taxon>Pseudomonadati</taxon>
        <taxon>Bacteroidota</taxon>
        <taxon>Cytophagia</taxon>
        <taxon>Cytophagales</taxon>
        <taxon>Spirosomataceae</taxon>
        <taxon>Dyadobacter</taxon>
    </lineage>
</organism>
<evidence type="ECO:0000256" key="2">
    <source>
        <dbReference type="ARBA" id="ARBA00022603"/>
    </source>
</evidence>
<evidence type="ECO:0000256" key="3">
    <source>
        <dbReference type="ARBA" id="ARBA00022679"/>
    </source>
</evidence>
<dbReference type="AlphaFoldDB" id="A0A1G7B126"/>
<dbReference type="Pfam" id="PF02086">
    <property type="entry name" value="MethyltransfD12"/>
    <property type="match status" value="1"/>
</dbReference>
<keyword evidence="7" id="KW-1185">Reference proteome</keyword>
<dbReference type="GO" id="GO:0009307">
    <property type="term" value="P:DNA restriction-modification system"/>
    <property type="evidence" value="ECO:0007669"/>
    <property type="project" value="InterPro"/>
</dbReference>
<evidence type="ECO:0000256" key="4">
    <source>
        <dbReference type="ARBA" id="ARBA00022691"/>
    </source>
</evidence>
<accession>A0A1G7B126</accession>
<dbReference type="PROSITE" id="PS00092">
    <property type="entry name" value="N6_MTASE"/>
    <property type="match status" value="1"/>
</dbReference>
<dbReference type="EC" id="2.1.1.72" evidence="1"/>
<dbReference type="PANTHER" id="PTHR30481">
    <property type="entry name" value="DNA ADENINE METHYLASE"/>
    <property type="match status" value="1"/>
</dbReference>
<dbReference type="GO" id="GO:1904047">
    <property type="term" value="F:S-adenosyl-L-methionine binding"/>
    <property type="evidence" value="ECO:0007669"/>
    <property type="project" value="TreeGrafter"/>
</dbReference>
<keyword evidence="2 6" id="KW-0489">Methyltransferase</keyword>
<keyword evidence="4" id="KW-0949">S-adenosyl-L-methionine</keyword>
<dbReference type="GO" id="GO:0009007">
    <property type="term" value="F:site-specific DNA-methyltransferase (adenine-specific) activity"/>
    <property type="evidence" value="ECO:0007669"/>
    <property type="project" value="UniProtKB-EC"/>
</dbReference>
<dbReference type="Gene3D" id="3.40.50.150">
    <property type="entry name" value="Vaccinia Virus protein VP39"/>
    <property type="match status" value="2"/>
</dbReference>